<reference evidence="7" key="1">
    <citation type="submission" date="2021-07" db="EMBL/GenBank/DDBJ databases">
        <title>Zhongshania sp. CAU 1632 isolated from seawater.</title>
        <authorList>
            <person name="Kim W."/>
        </authorList>
    </citation>
    <scope>NUCLEOTIDE SEQUENCE</scope>
    <source>
        <strain evidence="7">CAU 1632</strain>
    </source>
</reference>
<keyword evidence="2 4" id="KW-0798">TonB box</keyword>
<accession>A0ABS6VPA1</accession>
<evidence type="ECO:0000313" key="8">
    <source>
        <dbReference type="Proteomes" id="UP001166291"/>
    </source>
</evidence>
<keyword evidence="3" id="KW-0813">Transport</keyword>
<keyword evidence="7" id="KW-0675">Receptor</keyword>
<organism evidence="7 8">
    <name type="scientific">Zhongshania aquimaris</name>
    <dbReference type="NCBI Taxonomy" id="2857107"/>
    <lineage>
        <taxon>Bacteria</taxon>
        <taxon>Pseudomonadati</taxon>
        <taxon>Pseudomonadota</taxon>
        <taxon>Gammaproteobacteria</taxon>
        <taxon>Cellvibrionales</taxon>
        <taxon>Spongiibacteraceae</taxon>
        <taxon>Zhongshania</taxon>
    </lineage>
</organism>
<dbReference type="Pfam" id="PF07715">
    <property type="entry name" value="Plug"/>
    <property type="match status" value="1"/>
</dbReference>
<dbReference type="InterPro" id="IPR000531">
    <property type="entry name" value="Beta-barrel_TonB"/>
</dbReference>
<dbReference type="PANTHER" id="PTHR32552">
    <property type="entry name" value="FERRICHROME IRON RECEPTOR-RELATED"/>
    <property type="match status" value="1"/>
</dbReference>
<dbReference type="InterPro" id="IPR012910">
    <property type="entry name" value="Plug_dom"/>
</dbReference>
<keyword evidence="3" id="KW-0998">Cell outer membrane</keyword>
<keyword evidence="8" id="KW-1185">Reference proteome</keyword>
<dbReference type="PANTHER" id="PTHR32552:SF81">
    <property type="entry name" value="TONB-DEPENDENT OUTER MEMBRANE RECEPTOR"/>
    <property type="match status" value="1"/>
</dbReference>
<feature type="domain" description="TonB-dependent receptor-like beta-barrel" evidence="5">
    <location>
        <begin position="319"/>
        <end position="743"/>
    </location>
</feature>
<keyword evidence="3 4" id="KW-0472">Membrane</keyword>
<dbReference type="Proteomes" id="UP001166291">
    <property type="component" value="Unassembled WGS sequence"/>
</dbReference>
<evidence type="ECO:0000313" key="7">
    <source>
        <dbReference type="EMBL" id="MBW2940126.1"/>
    </source>
</evidence>
<comment type="similarity">
    <text evidence="3 4">Belongs to the TonB-dependent receptor family.</text>
</comment>
<dbReference type="PROSITE" id="PS52016">
    <property type="entry name" value="TONB_DEPENDENT_REC_3"/>
    <property type="match status" value="1"/>
</dbReference>
<sequence length="779" mass="85288">MIENRNFKTLSHISLLSAAFCTSYSSASEPEISGVKKSMSVEEQQDSNYATRRNFLEEVIVTATKREKSLRDIPASISAFSGDSLEQQGILSINDVLEQTPGVTANSARPGDQRIVMRGISTSAAPTSVVPQPVGIFIGDTALNEPYAASITPDLSAFDLAAVEVLKGPQGTLFGGAALSGVLRYRLNEAVPHEWQASYFAQNISLEEGDSGLTQGFMLNIPVFGPDGNLGLRLTYIDREYPGFTDDVRRGQEANDVNGSKGKQYRLGATWTPGDNTSVKLTYLAQDYQADNDIFIADNTVGPRETRSSFIKWPNEHRIALYNLEVQHEWESVRLVSSSSRTEKERKNIIDGYFSLFGTPSNAAPDGLAIPFLTNQKSSSFQQELRLQSQADDKFEWLVGVYYLDSPIDYFLSLTLQATDQIPLLDSLGLRDRNSNGVDCSLSLLCAQTNANAQEKAVFFDTTWYPTASLELSLGGRYYQTGVDGGYTGEGIVAQGVSLLNLVATGEYTLDNTAEISEEGMNPKVSVTYRFTDEHSVYALVNKGFRFGGIQTVPEDELQNVPGTYKSDTIMNYEIGMRTRWLDNTLEFDLTAFHIDFDNPLVVLKNALAINYYDNVGSAESDGIEVNLRWQLPVPGFLFSLSGGTVDAHTLEDFIAGNDFVPAGTPLPGSAEYQYAASLAFSNSPQSWLNVSGHVTYSYVGKSYNDLVDEDTVNDYGTYSAGVQLRLTQFTGRPSLGVNVLNITNETTPVGIVKPAINGDNIFILNAPRAVSARLSLEF</sequence>
<comment type="caution">
    <text evidence="7">The sequence shown here is derived from an EMBL/GenBank/DDBJ whole genome shotgun (WGS) entry which is preliminary data.</text>
</comment>
<evidence type="ECO:0000256" key="3">
    <source>
        <dbReference type="PROSITE-ProRule" id="PRU01360"/>
    </source>
</evidence>
<dbReference type="InterPro" id="IPR039426">
    <property type="entry name" value="TonB-dep_rcpt-like"/>
</dbReference>
<keyword evidence="3" id="KW-1134">Transmembrane beta strand</keyword>
<keyword evidence="1" id="KW-0406">Ion transport</keyword>
<protein>
    <submittedName>
        <fullName evidence="7">TonB-dependent receptor</fullName>
    </submittedName>
</protein>
<evidence type="ECO:0000256" key="1">
    <source>
        <dbReference type="ARBA" id="ARBA00023065"/>
    </source>
</evidence>
<evidence type="ECO:0000256" key="2">
    <source>
        <dbReference type="ARBA" id="ARBA00023077"/>
    </source>
</evidence>
<gene>
    <name evidence="7" type="ORF">KXJ70_05030</name>
</gene>
<dbReference type="EMBL" id="JAHWDQ010000001">
    <property type="protein sequence ID" value="MBW2940126.1"/>
    <property type="molecule type" value="Genomic_DNA"/>
</dbReference>
<name>A0ABS6VPA1_9GAMM</name>
<comment type="subcellular location">
    <subcellularLocation>
        <location evidence="3">Cell outer membrane</location>
        <topology evidence="3">Multi-pass membrane protein</topology>
    </subcellularLocation>
</comment>
<evidence type="ECO:0000256" key="4">
    <source>
        <dbReference type="RuleBase" id="RU003357"/>
    </source>
</evidence>
<feature type="domain" description="TonB-dependent receptor plug" evidence="6">
    <location>
        <begin position="70"/>
        <end position="182"/>
    </location>
</feature>
<dbReference type="Pfam" id="PF00593">
    <property type="entry name" value="TonB_dep_Rec_b-barrel"/>
    <property type="match status" value="1"/>
</dbReference>
<evidence type="ECO:0000259" key="6">
    <source>
        <dbReference type="Pfam" id="PF07715"/>
    </source>
</evidence>
<evidence type="ECO:0000259" key="5">
    <source>
        <dbReference type="Pfam" id="PF00593"/>
    </source>
</evidence>
<keyword evidence="3" id="KW-0812">Transmembrane</keyword>
<dbReference type="RefSeq" id="WP_219042347.1">
    <property type="nucleotide sequence ID" value="NZ_JAHWDQ010000001.1"/>
</dbReference>
<proteinExistence type="inferred from homology"/>